<sequence length="596" mass="65669">MVCGNTFSKTICSICYEDLKPIVEDLQSISICGHVFHELCLQQWFEYCSNAKKKSCPVCKQTCSEVNVSRLYFQSVGDQSLSQKFVNCKENPEELQKEIDRLERKVSGLSSDLELYKKDVKELSEKLRWSQEQADKEATLKTEVIQRKAFIQKSFDNKSKELDEKILECKRLNEMNKALAKELAELTLASDLSLVKEKILKLDSLGNEANNKGSRDYLADLLALRNKSYIELMTKYKDVAPSLDKLKKKKKEIKELKARIKELEIAVEVKDNEVLRALRATKKTSREGGTPNDVKGNPNSSSTCKRSDHHFVEPAGQNNNLAQNGSTTSDLFTSRKLEKLKLSKDASLTNTKDDRSTNALGKSIDSYILVDANASEVSTVMHQFLPDPKPQISENLAVQKNCSSKTESATDTKSVVHRPYNKDWVSGLKSGSKCDTNPILSAAMDEDTVLLLDDIKQVQSFINADKETPCQVPISQPGTIHPSGLLIVFGLIGSKPPGDLCFAGGLLGPDGTKRHLGKWCKRVQGNEPASSSAAMQGSSGSTGNLIAVGADGRGGKIKDSGETSTLAKRCKYGAKTSTSQPQGGLQIEHFFGRQGQ</sequence>
<accession>A0A2R6Q7W6</accession>
<dbReference type="CDD" id="cd16448">
    <property type="entry name" value="RING-H2"/>
    <property type="match status" value="1"/>
</dbReference>
<dbReference type="PROSITE" id="PS50089">
    <property type="entry name" value="ZF_RING_2"/>
    <property type="match status" value="1"/>
</dbReference>
<feature type="region of interest" description="Disordered" evidence="3">
    <location>
        <begin position="280"/>
        <end position="330"/>
    </location>
</feature>
<dbReference type="AlphaFoldDB" id="A0A2R6Q7W6"/>
<dbReference type="GO" id="GO:0008270">
    <property type="term" value="F:zinc ion binding"/>
    <property type="evidence" value="ECO:0007669"/>
    <property type="project" value="UniProtKB-KW"/>
</dbReference>
<reference evidence="5 6" key="1">
    <citation type="submission" date="2017-07" db="EMBL/GenBank/DDBJ databases">
        <title>An improved, manually edited Actinidia chinensis var. chinensis (kiwifruit) genome highlights the challenges associated with draft genomes and gene prediction in plants.</title>
        <authorList>
            <person name="Pilkington S."/>
            <person name="Crowhurst R."/>
            <person name="Hilario E."/>
            <person name="Nardozza S."/>
            <person name="Fraser L."/>
            <person name="Peng Y."/>
            <person name="Gunaseelan K."/>
            <person name="Simpson R."/>
            <person name="Tahir J."/>
            <person name="Deroles S."/>
            <person name="Templeton K."/>
            <person name="Luo Z."/>
            <person name="Davy M."/>
            <person name="Cheng C."/>
            <person name="Mcneilage M."/>
            <person name="Scaglione D."/>
            <person name="Liu Y."/>
            <person name="Zhang Q."/>
            <person name="Datson P."/>
            <person name="De Silva N."/>
            <person name="Gardiner S."/>
            <person name="Bassett H."/>
            <person name="Chagne D."/>
            <person name="Mccallum J."/>
            <person name="Dzierzon H."/>
            <person name="Deng C."/>
            <person name="Wang Y.-Y."/>
            <person name="Barron N."/>
            <person name="Manako K."/>
            <person name="Bowen J."/>
            <person name="Foster T."/>
            <person name="Erridge Z."/>
            <person name="Tiffin H."/>
            <person name="Waite C."/>
            <person name="Davies K."/>
            <person name="Grierson E."/>
            <person name="Laing W."/>
            <person name="Kirk R."/>
            <person name="Chen X."/>
            <person name="Wood M."/>
            <person name="Montefiori M."/>
            <person name="Brummell D."/>
            <person name="Schwinn K."/>
            <person name="Catanach A."/>
            <person name="Fullerton C."/>
            <person name="Li D."/>
            <person name="Meiyalaghan S."/>
            <person name="Nieuwenhuizen N."/>
            <person name="Read N."/>
            <person name="Prakash R."/>
            <person name="Hunter D."/>
            <person name="Zhang H."/>
            <person name="Mckenzie M."/>
            <person name="Knabel M."/>
            <person name="Harris A."/>
            <person name="Allan A."/>
            <person name="Chen A."/>
            <person name="Janssen B."/>
            <person name="Plunkett B."/>
            <person name="Dwamena C."/>
            <person name="Voogd C."/>
            <person name="Leif D."/>
            <person name="Lafferty D."/>
            <person name="Souleyre E."/>
            <person name="Varkonyi-Gasic E."/>
            <person name="Gambi F."/>
            <person name="Hanley J."/>
            <person name="Yao J.-L."/>
            <person name="Cheung J."/>
            <person name="David K."/>
            <person name="Warren B."/>
            <person name="Marsh K."/>
            <person name="Snowden K."/>
            <person name="Lin-Wang K."/>
            <person name="Brian L."/>
            <person name="Martinez-Sanchez M."/>
            <person name="Wang M."/>
            <person name="Ileperuma N."/>
            <person name="Macnee N."/>
            <person name="Campin R."/>
            <person name="Mcatee P."/>
            <person name="Drummond R."/>
            <person name="Espley R."/>
            <person name="Ireland H."/>
            <person name="Wu R."/>
            <person name="Atkinson R."/>
            <person name="Karunairetnam S."/>
            <person name="Bulley S."/>
            <person name="Chunkath S."/>
            <person name="Hanley Z."/>
            <person name="Storey R."/>
            <person name="Thrimawithana A."/>
            <person name="Thomson S."/>
            <person name="David C."/>
            <person name="Testolin R."/>
        </authorList>
    </citation>
    <scope>NUCLEOTIDE SEQUENCE [LARGE SCALE GENOMIC DNA]</scope>
    <source>
        <strain evidence="6">cv. Red5</strain>
        <tissue evidence="5">Young leaf</tissue>
    </source>
</reference>
<evidence type="ECO:0000256" key="1">
    <source>
        <dbReference type="PROSITE-ProRule" id="PRU00175"/>
    </source>
</evidence>
<keyword evidence="6" id="KW-1185">Reference proteome</keyword>
<comment type="caution">
    <text evidence="5">The sequence shown here is derived from an EMBL/GenBank/DDBJ whole genome shotgun (WGS) entry which is preliminary data.</text>
</comment>
<dbReference type="Gramene" id="PSS04001">
    <property type="protein sequence ID" value="PSS04001"/>
    <property type="gene ID" value="CEY00_Acc19837"/>
</dbReference>
<dbReference type="InParanoid" id="A0A2R6Q7W6"/>
<dbReference type="Gene3D" id="3.30.40.10">
    <property type="entry name" value="Zinc/RING finger domain, C3HC4 (zinc finger)"/>
    <property type="match status" value="1"/>
</dbReference>
<keyword evidence="2" id="KW-0175">Coiled coil</keyword>
<dbReference type="FunCoup" id="A0A2R6Q7W6">
    <property type="interactions" value="142"/>
</dbReference>
<protein>
    <submittedName>
        <fullName evidence="5">E3 ubiquitin-protein like</fullName>
    </submittedName>
</protein>
<evidence type="ECO:0000256" key="2">
    <source>
        <dbReference type="SAM" id="Coils"/>
    </source>
</evidence>
<keyword evidence="1" id="KW-0862">Zinc</keyword>
<dbReference type="PANTHER" id="PTHR47344">
    <property type="entry name" value="RING ZINC FINGER PROTEIN-RELATED"/>
    <property type="match status" value="1"/>
</dbReference>
<evidence type="ECO:0000313" key="5">
    <source>
        <dbReference type="EMBL" id="PSS04001.1"/>
    </source>
</evidence>
<organism evidence="5 6">
    <name type="scientific">Actinidia chinensis var. chinensis</name>
    <name type="common">Chinese soft-hair kiwi</name>
    <dbReference type="NCBI Taxonomy" id="1590841"/>
    <lineage>
        <taxon>Eukaryota</taxon>
        <taxon>Viridiplantae</taxon>
        <taxon>Streptophyta</taxon>
        <taxon>Embryophyta</taxon>
        <taxon>Tracheophyta</taxon>
        <taxon>Spermatophyta</taxon>
        <taxon>Magnoliopsida</taxon>
        <taxon>eudicotyledons</taxon>
        <taxon>Gunneridae</taxon>
        <taxon>Pentapetalae</taxon>
        <taxon>asterids</taxon>
        <taxon>Ericales</taxon>
        <taxon>Actinidiaceae</taxon>
        <taxon>Actinidia</taxon>
    </lineage>
</organism>
<dbReference type="OrthoDB" id="8062037at2759"/>
<feature type="compositionally biased region" description="Polar residues" evidence="3">
    <location>
        <begin position="316"/>
        <end position="330"/>
    </location>
</feature>
<dbReference type="InterPro" id="IPR013083">
    <property type="entry name" value="Znf_RING/FYVE/PHD"/>
</dbReference>
<dbReference type="STRING" id="1590841.A0A2R6Q7W6"/>
<feature type="coiled-coil region" evidence="2">
    <location>
        <begin position="243"/>
        <end position="273"/>
    </location>
</feature>
<keyword evidence="1" id="KW-0479">Metal-binding</keyword>
<gene>
    <name evidence="5" type="ORF">CEY00_Acc19837</name>
</gene>
<feature type="domain" description="RING-type" evidence="4">
    <location>
        <begin position="12"/>
        <end position="60"/>
    </location>
</feature>
<dbReference type="SMART" id="SM00184">
    <property type="entry name" value="RING"/>
    <property type="match status" value="1"/>
</dbReference>
<dbReference type="OMA" id="EHFFGKA"/>
<proteinExistence type="predicted"/>
<dbReference type="Proteomes" id="UP000241394">
    <property type="component" value="Chromosome LG18"/>
</dbReference>
<dbReference type="Pfam" id="PF13639">
    <property type="entry name" value="zf-RING_2"/>
    <property type="match status" value="1"/>
</dbReference>
<reference evidence="6" key="2">
    <citation type="journal article" date="2018" name="BMC Genomics">
        <title>A manually annotated Actinidia chinensis var. chinensis (kiwifruit) genome highlights the challenges associated with draft genomes and gene prediction in plants.</title>
        <authorList>
            <person name="Pilkington S.M."/>
            <person name="Crowhurst R."/>
            <person name="Hilario E."/>
            <person name="Nardozza S."/>
            <person name="Fraser L."/>
            <person name="Peng Y."/>
            <person name="Gunaseelan K."/>
            <person name="Simpson R."/>
            <person name="Tahir J."/>
            <person name="Deroles S.C."/>
            <person name="Templeton K."/>
            <person name="Luo Z."/>
            <person name="Davy M."/>
            <person name="Cheng C."/>
            <person name="McNeilage M."/>
            <person name="Scaglione D."/>
            <person name="Liu Y."/>
            <person name="Zhang Q."/>
            <person name="Datson P."/>
            <person name="De Silva N."/>
            <person name="Gardiner S.E."/>
            <person name="Bassett H."/>
            <person name="Chagne D."/>
            <person name="McCallum J."/>
            <person name="Dzierzon H."/>
            <person name="Deng C."/>
            <person name="Wang Y.Y."/>
            <person name="Barron L."/>
            <person name="Manako K."/>
            <person name="Bowen J."/>
            <person name="Foster T.M."/>
            <person name="Erridge Z.A."/>
            <person name="Tiffin H."/>
            <person name="Waite C.N."/>
            <person name="Davies K.M."/>
            <person name="Grierson E.P."/>
            <person name="Laing W.A."/>
            <person name="Kirk R."/>
            <person name="Chen X."/>
            <person name="Wood M."/>
            <person name="Montefiori M."/>
            <person name="Brummell D.A."/>
            <person name="Schwinn K.E."/>
            <person name="Catanach A."/>
            <person name="Fullerton C."/>
            <person name="Li D."/>
            <person name="Meiyalaghan S."/>
            <person name="Nieuwenhuizen N."/>
            <person name="Read N."/>
            <person name="Prakash R."/>
            <person name="Hunter D."/>
            <person name="Zhang H."/>
            <person name="McKenzie M."/>
            <person name="Knabel M."/>
            <person name="Harris A."/>
            <person name="Allan A.C."/>
            <person name="Gleave A."/>
            <person name="Chen A."/>
            <person name="Janssen B.J."/>
            <person name="Plunkett B."/>
            <person name="Ampomah-Dwamena C."/>
            <person name="Voogd C."/>
            <person name="Leif D."/>
            <person name="Lafferty D."/>
            <person name="Souleyre E.J.F."/>
            <person name="Varkonyi-Gasic E."/>
            <person name="Gambi F."/>
            <person name="Hanley J."/>
            <person name="Yao J.L."/>
            <person name="Cheung J."/>
            <person name="David K.M."/>
            <person name="Warren B."/>
            <person name="Marsh K."/>
            <person name="Snowden K.C."/>
            <person name="Lin-Wang K."/>
            <person name="Brian L."/>
            <person name="Martinez-Sanchez M."/>
            <person name="Wang M."/>
            <person name="Ileperuma N."/>
            <person name="Macnee N."/>
            <person name="Campin R."/>
            <person name="McAtee P."/>
            <person name="Drummond R.S.M."/>
            <person name="Espley R.V."/>
            <person name="Ireland H.S."/>
            <person name="Wu R."/>
            <person name="Atkinson R.G."/>
            <person name="Karunairetnam S."/>
            <person name="Bulley S."/>
            <person name="Chunkath S."/>
            <person name="Hanley Z."/>
            <person name="Storey R."/>
            <person name="Thrimawithana A.H."/>
            <person name="Thomson S."/>
            <person name="David C."/>
            <person name="Testolin R."/>
            <person name="Huang H."/>
            <person name="Hellens R.P."/>
            <person name="Schaffer R.J."/>
        </authorList>
    </citation>
    <scope>NUCLEOTIDE SEQUENCE [LARGE SCALE GENOMIC DNA]</scope>
    <source>
        <strain evidence="6">cv. Red5</strain>
    </source>
</reference>
<evidence type="ECO:0000259" key="4">
    <source>
        <dbReference type="PROSITE" id="PS50089"/>
    </source>
</evidence>
<evidence type="ECO:0000313" key="6">
    <source>
        <dbReference type="Proteomes" id="UP000241394"/>
    </source>
</evidence>
<dbReference type="InterPro" id="IPR001841">
    <property type="entry name" value="Znf_RING"/>
</dbReference>
<keyword evidence="1" id="KW-0863">Zinc-finger</keyword>
<feature type="coiled-coil region" evidence="2">
    <location>
        <begin position="162"/>
        <end position="189"/>
    </location>
</feature>
<feature type="coiled-coil region" evidence="2">
    <location>
        <begin position="85"/>
        <end position="133"/>
    </location>
</feature>
<dbReference type="SUPFAM" id="SSF57850">
    <property type="entry name" value="RING/U-box"/>
    <property type="match status" value="1"/>
</dbReference>
<dbReference type="PANTHER" id="PTHR47344:SF1">
    <property type="entry name" value="RING ZINC FINGER PROTEIN-RELATED"/>
    <property type="match status" value="1"/>
</dbReference>
<dbReference type="EMBL" id="NKQK01000018">
    <property type="protein sequence ID" value="PSS04001.1"/>
    <property type="molecule type" value="Genomic_DNA"/>
</dbReference>
<name>A0A2R6Q7W6_ACTCC</name>
<evidence type="ECO:0000256" key="3">
    <source>
        <dbReference type="SAM" id="MobiDB-lite"/>
    </source>
</evidence>